<gene>
    <name evidence="2" type="ORF">HU200_005201</name>
</gene>
<reference evidence="2" key="1">
    <citation type="submission" date="2020-07" db="EMBL/GenBank/DDBJ databases">
        <title>Genome sequence and genetic diversity analysis of an under-domesticated orphan crop, white fonio (Digitaria exilis).</title>
        <authorList>
            <person name="Bennetzen J.L."/>
            <person name="Chen S."/>
            <person name="Ma X."/>
            <person name="Wang X."/>
            <person name="Yssel A.E.J."/>
            <person name="Chaluvadi S.R."/>
            <person name="Johnson M."/>
            <person name="Gangashetty P."/>
            <person name="Hamidou F."/>
            <person name="Sanogo M.D."/>
            <person name="Zwaenepoel A."/>
            <person name="Wallace J."/>
            <person name="Van De Peer Y."/>
            <person name="Van Deynze A."/>
        </authorList>
    </citation>
    <scope>NUCLEOTIDE SEQUENCE</scope>
    <source>
        <tissue evidence="2">Leaves</tissue>
    </source>
</reference>
<protein>
    <recommendedName>
        <fullName evidence="4">TFIIS N-terminal domain-containing protein</fullName>
    </recommendedName>
</protein>
<feature type="region of interest" description="Disordered" evidence="1">
    <location>
        <begin position="285"/>
        <end position="325"/>
    </location>
</feature>
<proteinExistence type="predicted"/>
<comment type="caution">
    <text evidence="2">The sequence shown here is derived from an EMBL/GenBank/DDBJ whole genome shotgun (WGS) entry which is preliminary data.</text>
</comment>
<evidence type="ECO:0000313" key="2">
    <source>
        <dbReference type="EMBL" id="KAF8772817.1"/>
    </source>
</evidence>
<dbReference type="PANTHER" id="PTHR47853">
    <property type="entry name" value="EXPRESSED PROTEIN"/>
    <property type="match status" value="1"/>
</dbReference>
<organism evidence="2 3">
    <name type="scientific">Digitaria exilis</name>
    <dbReference type="NCBI Taxonomy" id="1010633"/>
    <lineage>
        <taxon>Eukaryota</taxon>
        <taxon>Viridiplantae</taxon>
        <taxon>Streptophyta</taxon>
        <taxon>Embryophyta</taxon>
        <taxon>Tracheophyta</taxon>
        <taxon>Spermatophyta</taxon>
        <taxon>Magnoliopsida</taxon>
        <taxon>Liliopsida</taxon>
        <taxon>Poales</taxon>
        <taxon>Poaceae</taxon>
        <taxon>PACMAD clade</taxon>
        <taxon>Panicoideae</taxon>
        <taxon>Panicodae</taxon>
        <taxon>Paniceae</taxon>
        <taxon>Anthephorinae</taxon>
        <taxon>Digitaria</taxon>
    </lineage>
</organism>
<sequence>MALRRWKPFLGAFPLIDAAIEASDAGGLLCRDEFRSARARIVELLCDAADDGEKAEGLCALLDEAMAESLVTLRMVPAEKIELASGDLVGAVAALMRDHPSERVRGLARDVVRGWKAGVGAELAKARAAMDALNGLSTTPPPPPVNKAVLRANSDMKVKKIQEKQRPCPRKTTIVTTSRCVTENAPFPKKDTVPAAEFNPKAKKSPEAKLCPSKTTIITNSRRVTESYAPLPNRKAPIVLRTSNAKPSAQQKKTVPIVSSSIAEEEKMIATKRKLEERYQEVEDAKRRRMVQMIKPPRPPPEQRLRAPGRSLRMKASSGSNNHGK</sequence>
<dbReference type="Proteomes" id="UP000636709">
    <property type="component" value="Unassembled WGS sequence"/>
</dbReference>
<evidence type="ECO:0000256" key="1">
    <source>
        <dbReference type="SAM" id="MobiDB-lite"/>
    </source>
</evidence>
<keyword evidence="3" id="KW-1185">Reference proteome</keyword>
<dbReference type="PANTHER" id="PTHR47853:SF1">
    <property type="entry name" value="EXPRESSED PROTEIN"/>
    <property type="match status" value="1"/>
</dbReference>
<name>A0A835KT04_9POAL</name>
<dbReference type="EMBL" id="JACEFO010000353">
    <property type="protein sequence ID" value="KAF8772817.1"/>
    <property type="molecule type" value="Genomic_DNA"/>
</dbReference>
<evidence type="ECO:0008006" key="4">
    <source>
        <dbReference type="Google" id="ProtNLM"/>
    </source>
</evidence>
<evidence type="ECO:0000313" key="3">
    <source>
        <dbReference type="Proteomes" id="UP000636709"/>
    </source>
</evidence>
<accession>A0A835KT04</accession>
<dbReference type="AlphaFoldDB" id="A0A835KT04"/>
<dbReference type="OrthoDB" id="654447at2759"/>